<feature type="domain" description="Secretion system C-terminal sorting" evidence="2">
    <location>
        <begin position="755"/>
        <end position="828"/>
    </location>
</feature>
<dbReference type="InterPro" id="IPR006626">
    <property type="entry name" value="PbH1"/>
</dbReference>
<dbReference type="RefSeq" id="WP_062043267.1">
    <property type="nucleotide sequence ID" value="NZ_DF968183.1"/>
</dbReference>
<sequence length="832" mass="90979">MKKFLLLISGFISLSVIQAQIINIPADYPTIQMGINAANEGDTVLVQPGVYNEYLDFNGKEITVTSLFLTTLDTSYISQTVITGNSSEDKVIVFENDETPQAQLIGFRITNGMANAGYAIYCDYASPTLKYLKIDGTLNPSNYFQGIYCNHSESLIDDIQIVSVKCVWAVDLRESNMVISNFIISNNSHLDDGYGIFCRYTSLILEDGLITHNPGGISCEYSDVRFHGITITNNNGAGIICYDSNIEFDSVNRCNIYGNIDFYDPCERQINSNSHIDLILDTFSVIHPTGYYLYPVENFTYDILHGLQEQLEADVYISPQGDDKNSGLTPGEPFRTIRHASRVLISDSLHPRTIHLLDGTYSKATNDEIFPVALFDHISLKGSSPVDVILNGEDSSVYKHIISLTAGKNNSVSGITVTNGHGIYCSKSVFEMENITVTNNSQTLFLGGAGVLIENSTGILKKILFENNRSWLGGAICADYSDLIMDNLIITGNYAEGGGMGGGIYLHDSKAKIENSTISLNIADREGGGVYLDNSDASFFATSIDHNRSSDTVYHSYTVGGGVSCYDSNPVFQSCLFTGNSAITGTVLYIAAGSHPQFINCTLTENEQSGPGFFEKYLVWGDNSPGNIITFYNSIIYANDSCDNSMLGGVVATYSDIQTNGHVWPGEGNINEDPLFLNSGDHPYQLSTGSPCIDAGTPDTTDLALPMWDLMGNYRLWDGDMDGDTIVDMGAYEFGSVGVGTEFNLQPSTFNISCYPNPFSEIVHFEYEIVNPSPVSIRVFNVVGELVAVLSDGILAEGQHQIIWNTANLPAGLYFCRVQSGQKMEAFKIVKQ</sequence>
<dbReference type="EMBL" id="DF968183">
    <property type="protein sequence ID" value="GAP44270.1"/>
    <property type="molecule type" value="Genomic_DNA"/>
</dbReference>
<dbReference type="STRING" id="1678841.TBC1_1271"/>
<feature type="signal peptide" evidence="1">
    <location>
        <begin position="1"/>
        <end position="19"/>
    </location>
</feature>
<keyword evidence="1" id="KW-0732">Signal</keyword>
<evidence type="ECO:0000313" key="3">
    <source>
        <dbReference type="EMBL" id="GAP44270.1"/>
    </source>
</evidence>
<dbReference type="InterPro" id="IPR012334">
    <property type="entry name" value="Pectin_lyas_fold"/>
</dbReference>
<dbReference type="InterPro" id="IPR059226">
    <property type="entry name" value="Choice_anch_Q_dom"/>
</dbReference>
<dbReference type="AlphaFoldDB" id="A0A0S7C298"/>
<reference evidence="3" key="1">
    <citation type="journal article" date="2015" name="Genome Announc.">
        <title>Draft Genome Sequence of Bacteroidales Strain TBC1, a Novel Isolate from a Methanogenic Wastewater Treatment System.</title>
        <authorList>
            <person name="Tourlousse D.M."/>
            <person name="Matsuura N."/>
            <person name="Sun L."/>
            <person name="Toyonaga M."/>
            <person name="Kuroda K."/>
            <person name="Ohashi A."/>
            <person name="Cruz R."/>
            <person name="Yamaguchi T."/>
            <person name="Sekiguchi Y."/>
        </authorList>
    </citation>
    <scope>NUCLEOTIDE SEQUENCE [LARGE SCALE GENOMIC DNA]</scope>
    <source>
        <strain evidence="3">TBC1</strain>
    </source>
</reference>
<dbReference type="InterPro" id="IPR026444">
    <property type="entry name" value="Secre_tail"/>
</dbReference>
<dbReference type="PANTHER" id="PTHR11319:SF35">
    <property type="entry name" value="OUTER MEMBRANE PROTEIN PMPC-RELATED"/>
    <property type="match status" value="1"/>
</dbReference>
<evidence type="ECO:0000256" key="1">
    <source>
        <dbReference type="SAM" id="SignalP"/>
    </source>
</evidence>
<dbReference type="Proteomes" id="UP000053091">
    <property type="component" value="Unassembled WGS sequence"/>
</dbReference>
<dbReference type="NCBIfam" id="TIGR04183">
    <property type="entry name" value="Por_Secre_tail"/>
    <property type="match status" value="1"/>
</dbReference>
<name>A0A0S7C298_9BACT</name>
<feature type="chain" id="PRO_5006633528" evidence="1">
    <location>
        <begin position="20"/>
        <end position="832"/>
    </location>
</feature>
<dbReference type="NCBIfam" id="NF041518">
    <property type="entry name" value="choice_anch_Q"/>
    <property type="match status" value="1"/>
</dbReference>
<evidence type="ECO:0000313" key="4">
    <source>
        <dbReference type="Proteomes" id="UP000053091"/>
    </source>
</evidence>
<dbReference type="Gene3D" id="2.160.20.10">
    <property type="entry name" value="Single-stranded right-handed beta-helix, Pectin lyase-like"/>
    <property type="match status" value="2"/>
</dbReference>
<organism evidence="3">
    <name type="scientific">Lentimicrobium saccharophilum</name>
    <dbReference type="NCBI Taxonomy" id="1678841"/>
    <lineage>
        <taxon>Bacteria</taxon>
        <taxon>Pseudomonadati</taxon>
        <taxon>Bacteroidota</taxon>
        <taxon>Bacteroidia</taxon>
        <taxon>Bacteroidales</taxon>
        <taxon>Lentimicrobiaceae</taxon>
        <taxon>Lentimicrobium</taxon>
    </lineage>
</organism>
<dbReference type="Gene3D" id="2.60.40.4070">
    <property type="match status" value="1"/>
</dbReference>
<dbReference type="PANTHER" id="PTHR11319">
    <property type="entry name" value="G PROTEIN-COUPLED RECEPTOR-RELATED"/>
    <property type="match status" value="1"/>
</dbReference>
<dbReference type="SUPFAM" id="SSF51126">
    <property type="entry name" value="Pectin lyase-like"/>
    <property type="match status" value="2"/>
</dbReference>
<dbReference type="Pfam" id="PF18962">
    <property type="entry name" value="Por_Secre_tail"/>
    <property type="match status" value="1"/>
</dbReference>
<accession>A0A0S7C298</accession>
<evidence type="ECO:0000259" key="2">
    <source>
        <dbReference type="Pfam" id="PF18962"/>
    </source>
</evidence>
<protein>
    <submittedName>
        <fullName evidence="3">Protein containing Por secretion system C-terminal sorting domain</fullName>
    </submittedName>
</protein>
<gene>
    <name evidence="3" type="ORF">TBC1_1271</name>
</gene>
<dbReference type="SMART" id="SM00710">
    <property type="entry name" value="PbH1"/>
    <property type="match status" value="7"/>
</dbReference>
<proteinExistence type="predicted"/>
<dbReference type="InterPro" id="IPR011050">
    <property type="entry name" value="Pectin_lyase_fold/virulence"/>
</dbReference>
<keyword evidence="4" id="KW-1185">Reference proteome</keyword>